<dbReference type="PANTHER" id="PTHR36694">
    <property type="entry name" value="PASIFLORA 1, ISOFORM A-RELATED"/>
    <property type="match status" value="1"/>
</dbReference>
<evidence type="ECO:0000256" key="1">
    <source>
        <dbReference type="SAM" id="Phobius"/>
    </source>
</evidence>
<gene>
    <name evidence="2" type="ORF">O3P69_002914</name>
</gene>
<dbReference type="AlphaFoldDB" id="A0AAW0UI92"/>
<evidence type="ECO:0000313" key="3">
    <source>
        <dbReference type="Proteomes" id="UP001487740"/>
    </source>
</evidence>
<proteinExistence type="predicted"/>
<dbReference type="EMBL" id="JARAKH010000010">
    <property type="protein sequence ID" value="KAK8399852.1"/>
    <property type="molecule type" value="Genomic_DNA"/>
</dbReference>
<protein>
    <recommendedName>
        <fullName evidence="4">MARVEL domain-containing protein</fullName>
    </recommendedName>
</protein>
<name>A0AAW0UI92_SCYPA</name>
<evidence type="ECO:0000313" key="2">
    <source>
        <dbReference type="EMBL" id="KAK8399852.1"/>
    </source>
</evidence>
<dbReference type="Proteomes" id="UP001487740">
    <property type="component" value="Unassembled WGS sequence"/>
</dbReference>
<keyword evidence="1" id="KW-0812">Transmembrane</keyword>
<feature type="transmembrane region" description="Helical" evidence="1">
    <location>
        <begin position="101"/>
        <end position="121"/>
    </location>
</feature>
<feature type="transmembrane region" description="Helical" evidence="1">
    <location>
        <begin position="141"/>
        <end position="159"/>
    </location>
</feature>
<accession>A0AAW0UI92</accession>
<dbReference type="Pfam" id="PF15860">
    <property type="entry name" value="DUF4728"/>
    <property type="match status" value="1"/>
</dbReference>
<feature type="transmembrane region" description="Helical" evidence="1">
    <location>
        <begin position="61"/>
        <end position="89"/>
    </location>
</feature>
<comment type="caution">
    <text evidence="2">The sequence shown here is derived from an EMBL/GenBank/DDBJ whole genome shotgun (WGS) entry which is preliminary data.</text>
</comment>
<dbReference type="PANTHER" id="PTHR36694:SF10">
    <property type="entry name" value="MARVEL DOMAIN-CONTAINING PROTEIN"/>
    <property type="match status" value="1"/>
</dbReference>
<feature type="transmembrane region" description="Helical" evidence="1">
    <location>
        <begin position="25"/>
        <end position="49"/>
    </location>
</feature>
<keyword evidence="1" id="KW-0472">Membrane</keyword>
<evidence type="ECO:0008006" key="4">
    <source>
        <dbReference type="Google" id="ProtNLM"/>
    </source>
</evidence>
<dbReference type="InterPro" id="IPR031720">
    <property type="entry name" value="DUF4728"/>
</dbReference>
<keyword evidence="3" id="KW-1185">Reference proteome</keyword>
<keyword evidence="1" id="KW-1133">Transmembrane helix</keyword>
<reference evidence="2 3" key="1">
    <citation type="submission" date="2023-03" db="EMBL/GenBank/DDBJ databases">
        <title>High-quality genome of Scylla paramamosain provides insights in environmental adaptation.</title>
        <authorList>
            <person name="Zhang L."/>
        </authorList>
    </citation>
    <scope>NUCLEOTIDE SEQUENCE [LARGE SCALE GENOMIC DNA]</scope>
    <source>
        <strain evidence="2">LZ_2023a</strain>
        <tissue evidence="2">Muscle</tissue>
    </source>
</reference>
<sequence>MGFRRVVPVVRVGRRGWLRLDARHAALTAALYTIVVSVVVAALCGWRLAVNGRHPHHLQDVYYGVQIAYLATLCTHLALIVLSCFLIVGISQERAGLLSPWVVASIAFMALEAVCCVYSNVLRDHINKRFDTICKVEMSFFTARVFINILALWGVLKFYRNLRAGFTYKDPEAIEL</sequence>
<organism evidence="2 3">
    <name type="scientific">Scylla paramamosain</name>
    <name type="common">Mud crab</name>
    <dbReference type="NCBI Taxonomy" id="85552"/>
    <lineage>
        <taxon>Eukaryota</taxon>
        <taxon>Metazoa</taxon>
        <taxon>Ecdysozoa</taxon>
        <taxon>Arthropoda</taxon>
        <taxon>Crustacea</taxon>
        <taxon>Multicrustacea</taxon>
        <taxon>Malacostraca</taxon>
        <taxon>Eumalacostraca</taxon>
        <taxon>Eucarida</taxon>
        <taxon>Decapoda</taxon>
        <taxon>Pleocyemata</taxon>
        <taxon>Brachyura</taxon>
        <taxon>Eubrachyura</taxon>
        <taxon>Portunoidea</taxon>
        <taxon>Portunidae</taxon>
        <taxon>Portuninae</taxon>
        <taxon>Scylla</taxon>
    </lineage>
</organism>